<reference evidence="2" key="1">
    <citation type="submission" date="2019-11" db="EMBL/GenBank/DDBJ databases">
        <authorList>
            <person name="Kojima H."/>
        </authorList>
    </citation>
    <scope>NUCLEOTIDE SEQUENCE</scope>
    <source>
        <strain evidence="2">H1576</strain>
    </source>
</reference>
<name>A0A975GDF1_9BACT</name>
<reference evidence="2" key="2">
    <citation type="submission" date="2021-04" db="EMBL/GenBank/DDBJ databases">
        <title>Isolation and characterization of a novel species of the genus Sulfurimonas.</title>
        <authorList>
            <person name="Fukui M."/>
        </authorList>
    </citation>
    <scope>NUCLEOTIDE SEQUENCE</scope>
    <source>
        <strain evidence="2">H1576</strain>
    </source>
</reference>
<dbReference type="EMBL" id="CP046072">
    <property type="protein sequence ID" value="QSZ42293.1"/>
    <property type="molecule type" value="Genomic_DNA"/>
</dbReference>
<dbReference type="InterPro" id="IPR002545">
    <property type="entry name" value="CheW-lke_dom"/>
</dbReference>
<sequence length="454" mass="51798">MLIEEILIVKNAHESYGIPIDEVNQISRVPSLMPLPLRPSGVRGLCSVSGSVVSMVDMNLLLGLSEVDIEANSSRIISLNEEYSSNALLVSTVYNTVEVQQDRIEYLDDKDDPVVGIYKYKNTLVQVLSLSRLFSKINKIDIRSKEIHSGKIKNKIAKEEDSQRFLIFSMSREKYALDIDYLQEIILAECDYTQIAGTSSEVLGLITLRDELLMVIDLRVYYGFEAKHSDTNRILVVSCGDKKIALYIDSIIDIKNYNKKDIEYFHNEKSQIRKIAGVIHENESLISFFNHEVIQQILKENDAYIESKDKSTLQENSQVYAMEVIVFRLASKEYAFNIEYVDEIIDMIPSTKIAFTDKFIDGIINIRGQIVTIVSLFDKLHITRSVTEDSKIIICNIDDTRIGFVVDSVSDILSVKEDEIKEEADNYFDNILHLDNGKRLVLSMDVEKILQGKY</sequence>
<dbReference type="RefSeq" id="WP_207561109.1">
    <property type="nucleotide sequence ID" value="NZ_CP046072.1"/>
</dbReference>
<dbReference type="PROSITE" id="PS50851">
    <property type="entry name" value="CHEW"/>
    <property type="match status" value="3"/>
</dbReference>
<feature type="domain" description="CheW-like" evidence="1">
    <location>
        <begin position="321"/>
        <end position="454"/>
    </location>
</feature>
<proteinExistence type="predicted"/>
<dbReference type="AlphaFoldDB" id="A0A975GDF1"/>
<organism evidence="2 3">
    <name type="scientific">Sulfurimonas aquatica</name>
    <dbReference type="NCBI Taxonomy" id="2672570"/>
    <lineage>
        <taxon>Bacteria</taxon>
        <taxon>Pseudomonadati</taxon>
        <taxon>Campylobacterota</taxon>
        <taxon>Epsilonproteobacteria</taxon>
        <taxon>Campylobacterales</taxon>
        <taxon>Sulfurimonadaceae</taxon>
        <taxon>Sulfurimonas</taxon>
    </lineage>
</organism>
<dbReference type="GO" id="GO:0005829">
    <property type="term" value="C:cytosol"/>
    <property type="evidence" value="ECO:0007669"/>
    <property type="project" value="TreeGrafter"/>
</dbReference>
<dbReference type="PANTHER" id="PTHR22617:SF23">
    <property type="entry name" value="CHEMOTAXIS PROTEIN CHEW"/>
    <property type="match status" value="1"/>
</dbReference>
<dbReference type="Gene3D" id="2.30.30.40">
    <property type="entry name" value="SH3 Domains"/>
    <property type="match status" value="3"/>
</dbReference>
<evidence type="ECO:0000259" key="1">
    <source>
        <dbReference type="PROSITE" id="PS50851"/>
    </source>
</evidence>
<dbReference type="Pfam" id="PF01584">
    <property type="entry name" value="CheW"/>
    <property type="match status" value="3"/>
</dbReference>
<protein>
    <submittedName>
        <fullName evidence="2">Chemotaxis protein CheW</fullName>
    </submittedName>
</protein>
<keyword evidence="3" id="KW-1185">Reference proteome</keyword>
<dbReference type="Proteomes" id="UP000671852">
    <property type="component" value="Chromosome"/>
</dbReference>
<dbReference type="GO" id="GO:0007165">
    <property type="term" value="P:signal transduction"/>
    <property type="evidence" value="ECO:0007669"/>
    <property type="project" value="InterPro"/>
</dbReference>
<dbReference type="SUPFAM" id="SSF50341">
    <property type="entry name" value="CheW-like"/>
    <property type="match status" value="3"/>
</dbReference>
<accession>A0A975GDF1</accession>
<dbReference type="GO" id="GO:0006935">
    <property type="term" value="P:chemotaxis"/>
    <property type="evidence" value="ECO:0007669"/>
    <property type="project" value="InterPro"/>
</dbReference>
<gene>
    <name evidence="2" type="ORF">GJV85_09300</name>
</gene>
<dbReference type="KEGG" id="saqt:GJV85_09300"/>
<feature type="domain" description="CheW-like" evidence="1">
    <location>
        <begin position="162"/>
        <end position="300"/>
    </location>
</feature>
<dbReference type="Gene3D" id="2.40.50.180">
    <property type="entry name" value="CheA-289, Domain 4"/>
    <property type="match status" value="3"/>
</dbReference>
<dbReference type="InterPro" id="IPR036061">
    <property type="entry name" value="CheW-like_dom_sf"/>
</dbReference>
<dbReference type="SMART" id="SM00260">
    <property type="entry name" value="CheW"/>
    <property type="match status" value="3"/>
</dbReference>
<dbReference type="InterPro" id="IPR039315">
    <property type="entry name" value="CheW"/>
</dbReference>
<evidence type="ECO:0000313" key="2">
    <source>
        <dbReference type="EMBL" id="QSZ42293.1"/>
    </source>
</evidence>
<feature type="domain" description="CheW-like" evidence="1">
    <location>
        <begin position="3"/>
        <end position="139"/>
    </location>
</feature>
<evidence type="ECO:0000313" key="3">
    <source>
        <dbReference type="Proteomes" id="UP000671852"/>
    </source>
</evidence>
<dbReference type="PANTHER" id="PTHR22617">
    <property type="entry name" value="CHEMOTAXIS SENSOR HISTIDINE KINASE-RELATED"/>
    <property type="match status" value="1"/>
</dbReference>